<name>A0A8J7FZ77_9FLAO</name>
<accession>A0A8J7FZ77</accession>
<evidence type="ECO:0000256" key="1">
    <source>
        <dbReference type="ARBA" id="ARBA00022729"/>
    </source>
</evidence>
<evidence type="ECO:0000313" key="4">
    <source>
        <dbReference type="Proteomes" id="UP000608754"/>
    </source>
</evidence>
<keyword evidence="1" id="KW-0732">Signal</keyword>
<proteinExistence type="predicted"/>
<feature type="domain" description="Secretion system C-terminal sorting" evidence="2">
    <location>
        <begin position="62"/>
        <end position="138"/>
    </location>
</feature>
<comment type="caution">
    <text evidence="3">The sequence shown here is derived from an EMBL/GenBank/DDBJ whole genome shotgun (WGS) entry which is preliminary data.</text>
</comment>
<organism evidence="3 4">
    <name type="scientific">Faecalibacter rhinopitheci</name>
    <dbReference type="NCBI Taxonomy" id="2779678"/>
    <lineage>
        <taxon>Bacteria</taxon>
        <taxon>Pseudomonadati</taxon>
        <taxon>Bacteroidota</taxon>
        <taxon>Flavobacteriia</taxon>
        <taxon>Flavobacteriales</taxon>
        <taxon>Weeksellaceae</taxon>
        <taxon>Faecalibacter</taxon>
    </lineage>
</organism>
<dbReference type="AlphaFoldDB" id="A0A8J7FZ77"/>
<dbReference type="Proteomes" id="UP000608754">
    <property type="component" value="Unassembled WGS sequence"/>
</dbReference>
<reference evidence="3" key="1">
    <citation type="submission" date="2020-10" db="EMBL/GenBank/DDBJ databases">
        <authorList>
            <person name="Lu T."/>
            <person name="Wang Q."/>
            <person name="Han X."/>
        </authorList>
    </citation>
    <scope>NUCLEOTIDE SEQUENCE</scope>
    <source>
        <strain evidence="3">WQ 117</strain>
    </source>
</reference>
<evidence type="ECO:0000313" key="3">
    <source>
        <dbReference type="EMBL" id="MBF0598353.1"/>
    </source>
</evidence>
<evidence type="ECO:0000259" key="2">
    <source>
        <dbReference type="Pfam" id="PF18962"/>
    </source>
</evidence>
<dbReference type="Pfam" id="PF18962">
    <property type="entry name" value="Por_Secre_tail"/>
    <property type="match status" value="1"/>
</dbReference>
<dbReference type="EMBL" id="JADGIK010000015">
    <property type="protein sequence ID" value="MBF0598353.1"/>
    <property type="molecule type" value="Genomic_DNA"/>
</dbReference>
<gene>
    <name evidence="3" type="ORF">IM532_13025</name>
</gene>
<keyword evidence="4" id="KW-1185">Reference proteome</keyword>
<dbReference type="RefSeq" id="WP_194183938.1">
    <property type="nucleotide sequence ID" value="NZ_JADGIK010000015.1"/>
</dbReference>
<protein>
    <recommendedName>
        <fullName evidence="2">Secretion system C-terminal sorting domain-containing protein</fullName>
    </recommendedName>
</protein>
<dbReference type="InterPro" id="IPR026444">
    <property type="entry name" value="Secre_tail"/>
</dbReference>
<sequence>MCLGSYSFSQIIDVNPTAIPVTSALDFSYDASGNQVKRSFRSLIIVGPKTEAQDDFLEHIQLFPIPVQNELTIKWDNEILGKIFSIGIYDHNQLKYFYKENLNNNDSQVSVNMSTYNSGLYIIQFVLSDSRVYSKTIIKK</sequence>